<dbReference type="Proteomes" id="UP000751518">
    <property type="component" value="Unassembled WGS sequence"/>
</dbReference>
<evidence type="ECO:0000313" key="2">
    <source>
        <dbReference type="Proteomes" id="UP000751518"/>
    </source>
</evidence>
<reference evidence="1" key="2">
    <citation type="journal article" date="2021" name="Microbiome">
        <title>Successional dynamics and alternative stable states in a saline activated sludge microbial community over 9 years.</title>
        <authorList>
            <person name="Wang Y."/>
            <person name="Ye J."/>
            <person name="Ju F."/>
            <person name="Liu L."/>
            <person name="Boyd J.A."/>
            <person name="Deng Y."/>
            <person name="Parks D.H."/>
            <person name="Jiang X."/>
            <person name="Yin X."/>
            <person name="Woodcroft B.J."/>
            <person name="Tyson G.W."/>
            <person name="Hugenholtz P."/>
            <person name="Polz M.F."/>
            <person name="Zhang T."/>
        </authorList>
    </citation>
    <scope>NUCLEOTIDE SEQUENCE</scope>
    <source>
        <strain evidence="1">HKST-UBA03</strain>
    </source>
</reference>
<feature type="non-terminal residue" evidence="1">
    <location>
        <position position="1"/>
    </location>
</feature>
<organism evidence="1 2">
    <name type="scientific">candidate division WWE3 bacterium</name>
    <dbReference type="NCBI Taxonomy" id="2053526"/>
    <lineage>
        <taxon>Bacteria</taxon>
        <taxon>Katanobacteria</taxon>
    </lineage>
</organism>
<reference evidence="1" key="1">
    <citation type="submission" date="2020-04" db="EMBL/GenBank/DDBJ databases">
        <authorList>
            <person name="Zhang T."/>
        </authorList>
    </citation>
    <scope>NUCLEOTIDE SEQUENCE</scope>
    <source>
        <strain evidence="1">HKST-UBA03</strain>
    </source>
</reference>
<accession>A0A955LKT0</accession>
<gene>
    <name evidence="1" type="ORF">KC614_02430</name>
</gene>
<protein>
    <submittedName>
        <fullName evidence="1">Uncharacterized protein</fullName>
    </submittedName>
</protein>
<evidence type="ECO:0000313" key="1">
    <source>
        <dbReference type="EMBL" id="MCA9392039.1"/>
    </source>
</evidence>
<name>A0A955LKT0_UNCKA</name>
<dbReference type="AlphaFoldDB" id="A0A955LKT0"/>
<sequence>TFAGVHLGDAEENLKLRISTSYLDTPTIKETEELVNLYNEQGGEFINTETHPETLLLIEKLKRLFS</sequence>
<proteinExistence type="predicted"/>
<dbReference type="EMBL" id="JAGQKZ010000015">
    <property type="protein sequence ID" value="MCA9392039.1"/>
    <property type="molecule type" value="Genomic_DNA"/>
</dbReference>
<comment type="caution">
    <text evidence="1">The sequence shown here is derived from an EMBL/GenBank/DDBJ whole genome shotgun (WGS) entry which is preliminary data.</text>
</comment>